<comment type="caution">
    <text evidence="2">The sequence shown here is derived from an EMBL/GenBank/DDBJ whole genome shotgun (WGS) entry which is preliminary data.</text>
</comment>
<protein>
    <submittedName>
        <fullName evidence="2">Uncharacterized protein</fullName>
    </submittedName>
</protein>
<dbReference type="EMBL" id="MLCA01000001">
    <property type="protein sequence ID" value="MEE7489078.1"/>
    <property type="molecule type" value="Genomic_DNA"/>
</dbReference>
<reference evidence="2 3" key="1">
    <citation type="journal article" date="2012" name="Genet. Mol. Biol.">
        <title>Analysis of 16S rRNA and mxaF genes revealing insights into Methylobacterium niche-specific plant association.</title>
        <authorList>
            <person name="Dourado M.N."/>
            <person name="Andreote F.D."/>
            <person name="Dini-Andreote F."/>
            <person name="Conti R."/>
            <person name="Araujo J.M."/>
            <person name="Araujo W.L."/>
        </authorList>
    </citation>
    <scope>NUCLEOTIDE SEQUENCE [LARGE SCALE GENOMIC DNA]</scope>
    <source>
        <strain evidence="2 3">TC3-10</strain>
    </source>
</reference>
<name>A0ABU7THR5_9HYPH</name>
<feature type="region of interest" description="Disordered" evidence="1">
    <location>
        <begin position="11"/>
        <end position="30"/>
    </location>
</feature>
<proteinExistence type="predicted"/>
<evidence type="ECO:0000313" key="2">
    <source>
        <dbReference type="EMBL" id="MEE7489078.1"/>
    </source>
</evidence>
<organism evidence="2 3">
    <name type="scientific">Methylobacterium oryzae</name>
    <dbReference type="NCBI Taxonomy" id="334852"/>
    <lineage>
        <taxon>Bacteria</taxon>
        <taxon>Pseudomonadati</taxon>
        <taxon>Pseudomonadota</taxon>
        <taxon>Alphaproteobacteria</taxon>
        <taxon>Hyphomicrobiales</taxon>
        <taxon>Methylobacteriaceae</taxon>
        <taxon>Methylobacterium</taxon>
    </lineage>
</organism>
<keyword evidence="3" id="KW-1185">Reference proteome</keyword>
<feature type="region of interest" description="Disordered" evidence="1">
    <location>
        <begin position="38"/>
        <end position="62"/>
    </location>
</feature>
<sequence length="62" mass="6366">MLVHRRLVAEGAGCGAGPLSRTGEGQGEGCDLSGQFSTLTPTLSRTGEGARRVTRATLTHPS</sequence>
<gene>
    <name evidence="2" type="ORF">MOTC310_00700</name>
</gene>
<evidence type="ECO:0000313" key="3">
    <source>
        <dbReference type="Proteomes" id="UP001355206"/>
    </source>
</evidence>
<evidence type="ECO:0000256" key="1">
    <source>
        <dbReference type="SAM" id="MobiDB-lite"/>
    </source>
</evidence>
<accession>A0ABU7THR5</accession>
<dbReference type="Proteomes" id="UP001355206">
    <property type="component" value="Unassembled WGS sequence"/>
</dbReference>